<sequence>MLGLVVLIISLLIIIDIIIVISREQNLTDIVLKVSTNHGPELPLMQGKAS</sequence>
<keyword evidence="1" id="KW-0812">Transmembrane</keyword>
<keyword evidence="1" id="KW-1133">Transmembrane helix</keyword>
<dbReference type="EMBL" id="CACRUX010000029">
    <property type="protein sequence ID" value="VYT90198.1"/>
    <property type="molecule type" value="Genomic_DNA"/>
</dbReference>
<gene>
    <name evidence="2" type="ORF">VRLFYP33_00740</name>
</gene>
<keyword evidence="1" id="KW-0472">Membrane</keyword>
<proteinExistence type="predicted"/>
<dbReference type="GeneID" id="91964871"/>
<accession>A0A6N3AIT1</accession>
<evidence type="ECO:0000256" key="1">
    <source>
        <dbReference type="SAM" id="Phobius"/>
    </source>
</evidence>
<feature type="transmembrane region" description="Helical" evidence="1">
    <location>
        <begin position="6"/>
        <end position="23"/>
    </location>
</feature>
<reference evidence="2" key="1">
    <citation type="submission" date="2019-11" db="EMBL/GenBank/DDBJ databases">
        <authorList>
            <person name="Feng L."/>
        </authorList>
    </citation>
    <scope>NUCLEOTIDE SEQUENCE</scope>
    <source>
        <strain evidence="2">VrattiLFYP33</strain>
    </source>
</reference>
<dbReference type="AlphaFoldDB" id="A0A6N3AIT1"/>
<protein>
    <submittedName>
        <fullName evidence="2">Uncharacterized protein</fullName>
    </submittedName>
</protein>
<evidence type="ECO:0000313" key="2">
    <source>
        <dbReference type="EMBL" id="VYT90198.1"/>
    </source>
</evidence>
<organism evidence="2">
    <name type="scientific">Veillonella ratti</name>
    <dbReference type="NCBI Taxonomy" id="103892"/>
    <lineage>
        <taxon>Bacteria</taxon>
        <taxon>Bacillati</taxon>
        <taxon>Bacillota</taxon>
        <taxon>Negativicutes</taxon>
        <taxon>Veillonellales</taxon>
        <taxon>Veillonellaceae</taxon>
        <taxon>Veillonella</taxon>
    </lineage>
</organism>
<name>A0A6N3AIT1_9FIRM</name>
<dbReference type="RefSeq" id="WP_021842240.1">
    <property type="nucleotide sequence ID" value="NZ_CACRUX010000029.1"/>
</dbReference>